<evidence type="ECO:0000313" key="2">
    <source>
        <dbReference type="EMBL" id="POO02193.1"/>
    </source>
</evidence>
<feature type="coiled-coil region" evidence="1">
    <location>
        <begin position="351"/>
        <end position="386"/>
    </location>
</feature>
<accession>A0A2P5FWL5</accession>
<protein>
    <submittedName>
        <fullName evidence="2">Uncharacterized protein</fullName>
    </submittedName>
</protein>
<gene>
    <name evidence="2" type="ORF">TorRG33x02_019770</name>
</gene>
<organism evidence="2 3">
    <name type="scientific">Trema orientale</name>
    <name type="common">Charcoal tree</name>
    <name type="synonym">Celtis orientalis</name>
    <dbReference type="NCBI Taxonomy" id="63057"/>
    <lineage>
        <taxon>Eukaryota</taxon>
        <taxon>Viridiplantae</taxon>
        <taxon>Streptophyta</taxon>
        <taxon>Embryophyta</taxon>
        <taxon>Tracheophyta</taxon>
        <taxon>Spermatophyta</taxon>
        <taxon>Magnoliopsida</taxon>
        <taxon>eudicotyledons</taxon>
        <taxon>Gunneridae</taxon>
        <taxon>Pentapetalae</taxon>
        <taxon>rosids</taxon>
        <taxon>fabids</taxon>
        <taxon>Rosales</taxon>
        <taxon>Cannabaceae</taxon>
        <taxon>Trema</taxon>
    </lineage>
</organism>
<proteinExistence type="predicted"/>
<evidence type="ECO:0000313" key="3">
    <source>
        <dbReference type="Proteomes" id="UP000237000"/>
    </source>
</evidence>
<dbReference type="AlphaFoldDB" id="A0A2P5FWL5"/>
<keyword evidence="1" id="KW-0175">Coiled coil</keyword>
<dbReference type="InParanoid" id="A0A2P5FWL5"/>
<keyword evidence="3" id="KW-1185">Reference proteome</keyword>
<evidence type="ECO:0000256" key="1">
    <source>
        <dbReference type="SAM" id="Coils"/>
    </source>
</evidence>
<reference evidence="3" key="1">
    <citation type="submission" date="2016-06" db="EMBL/GenBank/DDBJ databases">
        <title>Parallel loss of symbiosis genes in relatives of nitrogen-fixing non-legume Parasponia.</title>
        <authorList>
            <person name="Van Velzen R."/>
            <person name="Holmer R."/>
            <person name="Bu F."/>
            <person name="Rutten L."/>
            <person name="Van Zeijl A."/>
            <person name="Liu W."/>
            <person name="Santuari L."/>
            <person name="Cao Q."/>
            <person name="Sharma T."/>
            <person name="Shen D."/>
            <person name="Roswanjaya Y."/>
            <person name="Wardhani T."/>
            <person name="Kalhor M.S."/>
            <person name="Jansen J."/>
            <person name="Van den Hoogen J."/>
            <person name="Gungor B."/>
            <person name="Hartog M."/>
            <person name="Hontelez J."/>
            <person name="Verver J."/>
            <person name="Yang W.-C."/>
            <person name="Schijlen E."/>
            <person name="Repin R."/>
            <person name="Schilthuizen M."/>
            <person name="Schranz E."/>
            <person name="Heidstra R."/>
            <person name="Miyata K."/>
            <person name="Fedorova E."/>
            <person name="Kohlen W."/>
            <person name="Bisseling T."/>
            <person name="Smit S."/>
            <person name="Geurts R."/>
        </authorList>
    </citation>
    <scope>NUCLEOTIDE SEQUENCE [LARGE SCALE GENOMIC DNA]</scope>
    <source>
        <strain evidence="3">cv. RG33-2</strain>
    </source>
</reference>
<name>A0A2P5FWL5_TREOI</name>
<feature type="coiled-coil region" evidence="1">
    <location>
        <begin position="7"/>
        <end position="37"/>
    </location>
</feature>
<comment type="caution">
    <text evidence="2">The sequence shown here is derived from an EMBL/GenBank/DDBJ whole genome shotgun (WGS) entry which is preliminary data.</text>
</comment>
<dbReference type="Proteomes" id="UP000237000">
    <property type="component" value="Unassembled WGS sequence"/>
</dbReference>
<sequence>MAKFSSLQAVMDQVSRYQAMNKAIEEANTKKRQIEELHPELIGPLPEPRIEDYVQFNQLPDEELIEYADVILLKPVLSSLVSETATLPIATETDPYPYSHPRLVDFCEFSILEYENWCQVMDFFFNPEDLCLAEMYQGYDPALSIQTECLMSFEQSYVHQLVAIIVGTLTKIRIHSLTSLSRTIVDSSWESLCRLGIKLPMLKKLVDTVMFEARKGIDEAVESSQAISYELEQMGFDFNLQKSMLPFVELYKKHDPTLLIQTEHLMPFVRSYVFELVAIIVSTLTKSSMIAVTPLRRTIVNYSWESLCRLGIKLPMLEKLVAASQKPVATFEARQSIQEAAKLWRAISDEVDSMRRILASKEEELRNKYNENLGEASKEVQDSQRQLMHEVGHMRRLVVSKEEELQNTLKVFNEKREQRNKFCFLEWCSFP</sequence>
<dbReference type="EMBL" id="JXTC01000005">
    <property type="protein sequence ID" value="POO02193.1"/>
    <property type="molecule type" value="Genomic_DNA"/>
</dbReference>